<name>A0A264VLP9_PRORE</name>
<feature type="transmembrane region" description="Helical" evidence="1">
    <location>
        <begin position="43"/>
        <end position="62"/>
    </location>
</feature>
<proteinExistence type="predicted"/>
<evidence type="ECO:0000256" key="1">
    <source>
        <dbReference type="SAM" id="Phobius"/>
    </source>
</evidence>
<organism evidence="2 3">
    <name type="scientific">Providencia rettgeri</name>
    <dbReference type="NCBI Taxonomy" id="587"/>
    <lineage>
        <taxon>Bacteria</taxon>
        <taxon>Pseudomonadati</taxon>
        <taxon>Pseudomonadota</taxon>
        <taxon>Gammaproteobacteria</taxon>
        <taxon>Enterobacterales</taxon>
        <taxon>Morganellaceae</taxon>
        <taxon>Providencia</taxon>
    </lineage>
</organism>
<dbReference type="AlphaFoldDB" id="A0A264VLP9"/>
<accession>A0A264VLP9</accession>
<dbReference type="EMBL" id="NOWC01000043">
    <property type="protein sequence ID" value="OZS72195.1"/>
    <property type="molecule type" value="Genomic_DNA"/>
</dbReference>
<protein>
    <submittedName>
        <fullName evidence="2">Uncharacterized protein</fullName>
    </submittedName>
</protein>
<comment type="caution">
    <text evidence="2">The sequence shown here is derived from an EMBL/GenBank/DDBJ whole genome shotgun (WGS) entry which is preliminary data.</text>
</comment>
<dbReference type="Proteomes" id="UP000216001">
    <property type="component" value="Unassembled WGS sequence"/>
</dbReference>
<keyword evidence="1" id="KW-0472">Membrane</keyword>
<reference evidence="2 3" key="1">
    <citation type="submission" date="2017-07" db="EMBL/GenBank/DDBJ databases">
        <title>blaIMP-27 on transferable plasmids in Proteus mirabilis and Providencia rettgeri.</title>
        <authorList>
            <person name="Potter R."/>
        </authorList>
    </citation>
    <scope>NUCLEOTIDE SEQUENCE [LARGE SCALE GENOMIC DNA]</scope>
    <source>
        <strain evidence="2 3">PR1</strain>
    </source>
</reference>
<evidence type="ECO:0000313" key="3">
    <source>
        <dbReference type="Proteomes" id="UP000216001"/>
    </source>
</evidence>
<sequence>MITLFTIVASTPGGALLFIVLGIPCSAIVWLTVDGIKAKIAKIALCSFAGFLLLFEVTNVAMKTQQSVAVSIVKRVPLPAFPIADSEASHLKSEYLQAIATASLFGEAMPTRRMMDVQARAEVLVQEQNEKLIRVINGKG</sequence>
<feature type="transmembrane region" description="Helical" evidence="1">
    <location>
        <begin position="12"/>
        <end position="31"/>
    </location>
</feature>
<keyword evidence="1" id="KW-1133">Transmembrane helix</keyword>
<keyword evidence="1" id="KW-0812">Transmembrane</keyword>
<gene>
    <name evidence="2" type="ORF">CHI95_23120</name>
</gene>
<evidence type="ECO:0000313" key="2">
    <source>
        <dbReference type="EMBL" id="OZS72195.1"/>
    </source>
</evidence>
<dbReference type="RefSeq" id="WP_094963103.1">
    <property type="nucleotide sequence ID" value="NZ_NOWC01000043.1"/>
</dbReference>